<dbReference type="PANTHER" id="PTHR40018:SF1">
    <property type="entry name" value="[PSI+] INDUCTION PROTEIN 2"/>
    <property type="match status" value="1"/>
</dbReference>
<dbReference type="KEGG" id="tgb:HG536_0D03420"/>
<keyword evidence="1" id="KW-0812">Transmembrane</keyword>
<evidence type="ECO:0000313" key="3">
    <source>
        <dbReference type="Proteomes" id="UP000515788"/>
    </source>
</evidence>
<name>A0A7G3ZH34_9SACH</name>
<dbReference type="RefSeq" id="XP_037139494.1">
    <property type="nucleotide sequence ID" value="XM_037283598.1"/>
</dbReference>
<dbReference type="OrthoDB" id="3980401at2759"/>
<dbReference type="InterPro" id="IPR037504">
    <property type="entry name" value="PSI_induc_2"/>
</dbReference>
<dbReference type="GO" id="GO:0005886">
    <property type="term" value="C:plasma membrane"/>
    <property type="evidence" value="ECO:0007669"/>
    <property type="project" value="TreeGrafter"/>
</dbReference>
<evidence type="ECO:0008006" key="4">
    <source>
        <dbReference type="Google" id="ProtNLM"/>
    </source>
</evidence>
<reference evidence="2 3" key="1">
    <citation type="submission" date="2020-06" db="EMBL/GenBank/DDBJ databases">
        <title>The yeast mating-type switching endonuclease HO is a domesticated member of an unorthodox homing genetic element family.</title>
        <authorList>
            <person name="Coughlan A.Y."/>
            <person name="Lombardi L."/>
            <person name="Braun-Galleani S."/>
            <person name="Martos A.R."/>
            <person name="Galeote V."/>
            <person name="Bigey F."/>
            <person name="Dequin S."/>
            <person name="Byrne K.P."/>
            <person name="Wolfe K.H."/>
        </authorList>
    </citation>
    <scope>NUCLEOTIDE SEQUENCE [LARGE SCALE GENOMIC DNA]</scope>
    <source>
        <strain evidence="2 3">CBS764</strain>
    </source>
</reference>
<gene>
    <name evidence="2" type="ORF">HG536_0D03420</name>
</gene>
<keyword evidence="1" id="KW-1133">Transmembrane helix</keyword>
<dbReference type="GO" id="GO:0005935">
    <property type="term" value="C:cellular bud neck"/>
    <property type="evidence" value="ECO:0007669"/>
    <property type="project" value="TreeGrafter"/>
</dbReference>
<feature type="transmembrane region" description="Helical" evidence="1">
    <location>
        <begin position="39"/>
        <end position="60"/>
    </location>
</feature>
<evidence type="ECO:0000256" key="1">
    <source>
        <dbReference type="SAM" id="Phobius"/>
    </source>
</evidence>
<protein>
    <recommendedName>
        <fullName evidence="4">[PSI+] induction protein 2</fullName>
    </recommendedName>
</protein>
<dbReference type="Proteomes" id="UP000515788">
    <property type="component" value="Chromosome 4"/>
</dbReference>
<organism evidence="2 3">
    <name type="scientific">Torulaspora globosa</name>
    <dbReference type="NCBI Taxonomy" id="48254"/>
    <lineage>
        <taxon>Eukaryota</taxon>
        <taxon>Fungi</taxon>
        <taxon>Dikarya</taxon>
        <taxon>Ascomycota</taxon>
        <taxon>Saccharomycotina</taxon>
        <taxon>Saccharomycetes</taxon>
        <taxon>Saccharomycetales</taxon>
        <taxon>Saccharomycetaceae</taxon>
        <taxon>Torulaspora</taxon>
    </lineage>
</organism>
<dbReference type="PANTHER" id="PTHR40018">
    <property type="entry name" value="[PSI+] INDUCTION PROTEIN 2"/>
    <property type="match status" value="1"/>
</dbReference>
<proteinExistence type="predicted"/>
<evidence type="ECO:0000313" key="2">
    <source>
        <dbReference type="EMBL" id="QLL32820.1"/>
    </source>
</evidence>
<dbReference type="AlphaFoldDB" id="A0A7G3ZH34"/>
<accession>A0A7G3ZH34</accession>
<sequence length="218" mass="24694">MEVCTVKRLIGRSFTQNLQSTADSFKSWDTCMNNKTCKIVAIVGIVLAALVALWLIGAILTCFMQGVTGIGEFCCWCCNCGGRNSRRAANEGYGRTSQVPPPATVIYQPIQQPESAYYRKADDAFFDERRTSKDVFELEQDFDLEKQREKSRKKRLPAVTHDVDENLSVYQPSSTVAATNPWQTFNPQNRASTHQSPYPYDNVQEYQGQGYYHGGYQR</sequence>
<dbReference type="EMBL" id="CP059249">
    <property type="protein sequence ID" value="QLL32820.1"/>
    <property type="molecule type" value="Genomic_DNA"/>
</dbReference>
<keyword evidence="1" id="KW-0472">Membrane</keyword>
<keyword evidence="3" id="KW-1185">Reference proteome</keyword>
<dbReference type="GeneID" id="59325987"/>